<keyword evidence="1" id="KW-0805">Transcription regulation</keyword>
<evidence type="ECO:0000313" key="6">
    <source>
        <dbReference type="EMBL" id="MCM3714535.1"/>
    </source>
</evidence>
<dbReference type="PANTHER" id="PTHR30146:SF109">
    <property type="entry name" value="HTH-TYPE TRANSCRIPTIONAL REGULATOR GALS"/>
    <property type="match status" value="1"/>
</dbReference>
<keyword evidence="2" id="KW-0238">DNA-binding</keyword>
<dbReference type="SMART" id="SM00354">
    <property type="entry name" value="HTH_LACI"/>
    <property type="match status" value="1"/>
</dbReference>
<dbReference type="GO" id="GO:0003700">
    <property type="term" value="F:DNA-binding transcription factor activity"/>
    <property type="evidence" value="ECO:0007669"/>
    <property type="project" value="TreeGrafter"/>
</dbReference>
<dbReference type="InterPro" id="IPR001387">
    <property type="entry name" value="Cro/C1-type_HTH"/>
</dbReference>
<evidence type="ECO:0000259" key="4">
    <source>
        <dbReference type="PROSITE" id="PS50932"/>
    </source>
</evidence>
<dbReference type="InterPro" id="IPR000843">
    <property type="entry name" value="HTH_LacI"/>
</dbReference>
<dbReference type="RefSeq" id="WP_251223309.1">
    <property type="nucleotide sequence ID" value="NZ_JAMBOL010000008.1"/>
</dbReference>
<dbReference type="EMBL" id="JAMBOL010000008">
    <property type="protein sequence ID" value="MCM3714535.1"/>
    <property type="molecule type" value="Genomic_DNA"/>
</dbReference>
<dbReference type="Gene3D" id="1.10.260.40">
    <property type="entry name" value="lambda repressor-like DNA-binding domains"/>
    <property type="match status" value="1"/>
</dbReference>
<organism evidence="6 7">
    <name type="scientific">Halalkalibacter oceani</name>
    <dbReference type="NCBI Taxonomy" id="1653776"/>
    <lineage>
        <taxon>Bacteria</taxon>
        <taxon>Bacillati</taxon>
        <taxon>Bacillota</taxon>
        <taxon>Bacilli</taxon>
        <taxon>Bacillales</taxon>
        <taxon>Bacillaceae</taxon>
        <taxon>Halalkalibacter</taxon>
    </lineage>
</organism>
<dbReference type="Pfam" id="PF13377">
    <property type="entry name" value="Peripla_BP_3"/>
    <property type="match status" value="1"/>
</dbReference>
<evidence type="ECO:0000256" key="3">
    <source>
        <dbReference type="ARBA" id="ARBA00023163"/>
    </source>
</evidence>
<dbReference type="PANTHER" id="PTHR30146">
    <property type="entry name" value="LACI-RELATED TRANSCRIPTIONAL REPRESSOR"/>
    <property type="match status" value="1"/>
</dbReference>
<evidence type="ECO:0000256" key="1">
    <source>
        <dbReference type="ARBA" id="ARBA00023015"/>
    </source>
</evidence>
<dbReference type="GO" id="GO:0000976">
    <property type="term" value="F:transcription cis-regulatory region binding"/>
    <property type="evidence" value="ECO:0007669"/>
    <property type="project" value="TreeGrafter"/>
</dbReference>
<dbReference type="InterPro" id="IPR046335">
    <property type="entry name" value="LacI/GalR-like_sensor"/>
</dbReference>
<reference evidence="6" key="1">
    <citation type="submission" date="2022-05" db="EMBL/GenBank/DDBJ databases">
        <title>Comparative Genomics of Spacecraft Associated Microbes.</title>
        <authorList>
            <person name="Tran M.T."/>
            <person name="Wright A."/>
            <person name="Seuylemezian A."/>
            <person name="Eisen J."/>
            <person name="Coil D."/>
        </authorList>
    </citation>
    <scope>NUCLEOTIDE SEQUENCE</scope>
    <source>
        <strain evidence="6">214.1.1</strain>
    </source>
</reference>
<evidence type="ECO:0000313" key="7">
    <source>
        <dbReference type="Proteomes" id="UP001139179"/>
    </source>
</evidence>
<dbReference type="PROSITE" id="PS50943">
    <property type="entry name" value="HTH_CROC1"/>
    <property type="match status" value="1"/>
</dbReference>
<dbReference type="SUPFAM" id="SSF47413">
    <property type="entry name" value="lambda repressor-like DNA-binding domains"/>
    <property type="match status" value="1"/>
</dbReference>
<evidence type="ECO:0000259" key="5">
    <source>
        <dbReference type="PROSITE" id="PS50943"/>
    </source>
</evidence>
<dbReference type="Gene3D" id="3.40.50.2300">
    <property type="match status" value="2"/>
</dbReference>
<feature type="domain" description="HTH cro/C1-type" evidence="5">
    <location>
        <begin position="3"/>
        <end position="50"/>
    </location>
</feature>
<dbReference type="InterPro" id="IPR010982">
    <property type="entry name" value="Lambda_DNA-bd_dom_sf"/>
</dbReference>
<dbReference type="Proteomes" id="UP001139179">
    <property type="component" value="Unassembled WGS sequence"/>
</dbReference>
<accession>A0A9X2DRV4</accession>
<feature type="domain" description="HTH lacI-type" evidence="4">
    <location>
        <begin position="2"/>
        <end position="56"/>
    </location>
</feature>
<proteinExistence type="predicted"/>
<sequence>MVTMNDVAKQAGVSKSTVSNVFSKKRPISKEVSEHVLQVARQLNYKPNYFARSLTTRETRIIGLNMRGEKAKFSQFHLSLINGVLRQCYERGYRLLINTLAEKYANRVEFQSSDPVDGEILLDPIEKDPRIEECLEKNLPMVVIGRTAREYSAKVATVDNDNVEAAALVTEHLVGLGHRHILFLNAAKKRTVSIDREAGFQKIIRATYQDIDQPFIAYKAEEETAIDYGYERTLDMLRHNPAISAVIADTDKVALGVYKAAAELGRVIPDDLSVMAFSDEPVFLSEFSPALSSMKLNSELLGMEAANTLIDQIEADSPSVKRTTIATDLILRASTEKNKR</sequence>
<dbReference type="Pfam" id="PF00356">
    <property type="entry name" value="LacI"/>
    <property type="match status" value="1"/>
</dbReference>
<protein>
    <submittedName>
        <fullName evidence="6">LacI family transcriptional regulator</fullName>
    </submittedName>
</protein>
<dbReference type="PROSITE" id="PS50932">
    <property type="entry name" value="HTH_LACI_2"/>
    <property type="match status" value="1"/>
</dbReference>
<keyword evidence="7" id="KW-1185">Reference proteome</keyword>
<dbReference type="InterPro" id="IPR028082">
    <property type="entry name" value="Peripla_BP_I"/>
</dbReference>
<comment type="caution">
    <text evidence="6">The sequence shown here is derived from an EMBL/GenBank/DDBJ whole genome shotgun (WGS) entry which is preliminary data.</text>
</comment>
<name>A0A9X2DRV4_9BACI</name>
<dbReference type="CDD" id="cd01392">
    <property type="entry name" value="HTH_LacI"/>
    <property type="match status" value="1"/>
</dbReference>
<dbReference type="AlphaFoldDB" id="A0A9X2DRV4"/>
<evidence type="ECO:0000256" key="2">
    <source>
        <dbReference type="ARBA" id="ARBA00023125"/>
    </source>
</evidence>
<dbReference type="SUPFAM" id="SSF53822">
    <property type="entry name" value="Periplasmic binding protein-like I"/>
    <property type="match status" value="1"/>
</dbReference>
<keyword evidence="3" id="KW-0804">Transcription</keyword>
<gene>
    <name evidence="6" type="ORF">M3202_10585</name>
</gene>